<dbReference type="PROSITE" id="PS50994">
    <property type="entry name" value="INTEGRASE"/>
    <property type="match status" value="1"/>
</dbReference>
<organism evidence="3 4">
    <name type="scientific">Candidatus Saganbacteria bacterium</name>
    <dbReference type="NCBI Taxonomy" id="2575572"/>
    <lineage>
        <taxon>Bacteria</taxon>
        <taxon>Bacillati</taxon>
        <taxon>Saganbacteria</taxon>
    </lineage>
</organism>
<sequence>MNDNHAQLSLRQQCELLDLNRSSYYYDPAPESEYNLQLMSLIDEQYTKTPFYGSPKITAWLKRMDYVVNIKRVKRLMRKMGIAAIYPGPNLSKRNQSHKIYPYLLKSLDITRENQVWATDITYVRLKNGFLYLVAIIDWWSRYVLAWELSNTLDSHFCIKALKEALLKYGKPDIFNSDQGSQFTDADFIEILLEHGVQISMDSKGRVFDNIFVERLWRSVKYENIYLNNYDGVLETYCGLKRYFEFYNDERLHQSLKYKTPAEIYFAIKPQKEVVSIKKTSHWHAHSCVFRS</sequence>
<protein>
    <submittedName>
        <fullName evidence="3">Integrase catalytic region</fullName>
    </submittedName>
</protein>
<evidence type="ECO:0000313" key="4">
    <source>
        <dbReference type="Proteomes" id="UP000488506"/>
    </source>
</evidence>
<dbReference type="Pfam" id="PF13276">
    <property type="entry name" value="HTH_21"/>
    <property type="match status" value="1"/>
</dbReference>
<gene>
    <name evidence="3" type="ORF">FD145_1466</name>
</gene>
<dbReference type="InterPro" id="IPR048020">
    <property type="entry name" value="Transpos_IS3"/>
</dbReference>
<dbReference type="GO" id="GO:0015074">
    <property type="term" value="P:DNA integration"/>
    <property type="evidence" value="ECO:0007669"/>
    <property type="project" value="InterPro"/>
</dbReference>
<dbReference type="AlphaFoldDB" id="A0A833KZU9"/>
<name>A0A833KZU9_UNCSA</name>
<dbReference type="InterPro" id="IPR036397">
    <property type="entry name" value="RNaseH_sf"/>
</dbReference>
<feature type="domain" description="Integrase catalytic" evidence="2">
    <location>
        <begin position="98"/>
        <end position="269"/>
    </location>
</feature>
<comment type="caution">
    <text evidence="3">The sequence shown here is derived from an EMBL/GenBank/DDBJ whole genome shotgun (WGS) entry which is preliminary data.</text>
</comment>
<dbReference type="SUPFAM" id="SSF53098">
    <property type="entry name" value="Ribonuclease H-like"/>
    <property type="match status" value="1"/>
</dbReference>
<dbReference type="InterPro" id="IPR001584">
    <property type="entry name" value="Integrase_cat-core"/>
</dbReference>
<reference evidence="3 4" key="1">
    <citation type="submission" date="2019-12" db="EMBL/GenBank/DDBJ databases">
        <authorList>
            <person name="Wolfe R."/>
            <person name="Danczak R."/>
            <person name="Wilkins M."/>
        </authorList>
    </citation>
    <scope>NUCLEOTIDE SEQUENCE [LARGE SCALE GENOMIC DNA]</scope>
    <source>
        <strain evidence="3">X2_MaxBin.013</strain>
    </source>
</reference>
<evidence type="ECO:0000313" key="3">
    <source>
        <dbReference type="EMBL" id="KAF0132991.1"/>
    </source>
</evidence>
<dbReference type="NCBIfam" id="NF033516">
    <property type="entry name" value="transpos_IS3"/>
    <property type="match status" value="1"/>
</dbReference>
<accession>A0A833KZU9</accession>
<evidence type="ECO:0000256" key="1">
    <source>
        <dbReference type="ARBA" id="ARBA00002286"/>
    </source>
</evidence>
<proteinExistence type="predicted"/>
<dbReference type="InterPro" id="IPR050900">
    <property type="entry name" value="Transposase_IS3/IS150/IS904"/>
</dbReference>
<dbReference type="InterPro" id="IPR012337">
    <property type="entry name" value="RNaseH-like_sf"/>
</dbReference>
<dbReference type="Gene3D" id="3.30.420.10">
    <property type="entry name" value="Ribonuclease H-like superfamily/Ribonuclease H"/>
    <property type="match status" value="1"/>
</dbReference>
<evidence type="ECO:0000259" key="2">
    <source>
        <dbReference type="PROSITE" id="PS50994"/>
    </source>
</evidence>
<dbReference type="PANTHER" id="PTHR46889:SF4">
    <property type="entry name" value="TRANSPOSASE INSO FOR INSERTION SEQUENCE ELEMENT IS911B-RELATED"/>
    <property type="match status" value="1"/>
</dbReference>
<dbReference type="Pfam" id="PF00665">
    <property type="entry name" value="rve"/>
    <property type="match status" value="1"/>
</dbReference>
<dbReference type="InterPro" id="IPR025948">
    <property type="entry name" value="HTH-like_dom"/>
</dbReference>
<comment type="function">
    <text evidence="1">Involved in the transposition of the insertion sequence.</text>
</comment>
<dbReference type="PANTHER" id="PTHR46889">
    <property type="entry name" value="TRANSPOSASE INSF FOR INSERTION SEQUENCE IS3B-RELATED"/>
    <property type="match status" value="1"/>
</dbReference>
<dbReference type="Proteomes" id="UP000488506">
    <property type="component" value="Unassembled WGS sequence"/>
</dbReference>
<dbReference type="GO" id="GO:0003676">
    <property type="term" value="F:nucleic acid binding"/>
    <property type="evidence" value="ECO:0007669"/>
    <property type="project" value="InterPro"/>
</dbReference>
<dbReference type="EMBL" id="WPAF01000037">
    <property type="protein sequence ID" value="KAF0132991.1"/>
    <property type="molecule type" value="Genomic_DNA"/>
</dbReference>